<accession>A0A136IT38</accession>
<feature type="compositionally biased region" description="Basic residues" evidence="1">
    <location>
        <begin position="45"/>
        <end position="59"/>
    </location>
</feature>
<protein>
    <submittedName>
        <fullName evidence="2">Uncharacterized protein</fullName>
    </submittedName>
</protein>
<dbReference type="EMBL" id="KQ964260">
    <property type="protein sequence ID" value="KXJ87936.1"/>
    <property type="molecule type" value="Genomic_DNA"/>
</dbReference>
<gene>
    <name evidence="2" type="ORF">Micbo1qcDRAFT_207697</name>
</gene>
<dbReference type="AlphaFoldDB" id="A0A136IT38"/>
<keyword evidence="3" id="KW-1185">Reference proteome</keyword>
<proteinExistence type="predicted"/>
<feature type="compositionally biased region" description="Basic residues" evidence="1">
    <location>
        <begin position="1"/>
        <end position="26"/>
    </location>
</feature>
<evidence type="ECO:0000256" key="1">
    <source>
        <dbReference type="SAM" id="MobiDB-lite"/>
    </source>
</evidence>
<feature type="region of interest" description="Disordered" evidence="1">
    <location>
        <begin position="1"/>
        <end position="68"/>
    </location>
</feature>
<evidence type="ECO:0000313" key="2">
    <source>
        <dbReference type="EMBL" id="KXJ87936.1"/>
    </source>
</evidence>
<dbReference type="Proteomes" id="UP000070501">
    <property type="component" value="Unassembled WGS sequence"/>
</dbReference>
<name>A0A136IT38_9PEZI</name>
<sequence length="191" mass="20750">MARFEKHHKLTKEKREKKERHAARERRRQEAPMSQNETVDDKSSKKNKNKTKTKTKRRSTTAIPPPVIPASPAKHLICHANNGLPAVKSETTAAAVAAGIPPASPYRVPIANMSPDIGIGADAPGGTSLFTFDTMGSRRGGSLVAQDVTSSSQAESLLAQHVAYLRTHTVVDLLNLIVQSVMMAAEHEELK</sequence>
<reference evidence="3" key="1">
    <citation type="submission" date="2016-02" db="EMBL/GenBank/DDBJ databases">
        <title>Draft genome sequence of Microdochium bolleyi, a fungal endophyte of beachgrass.</title>
        <authorList>
            <consortium name="DOE Joint Genome Institute"/>
            <person name="David A.S."/>
            <person name="May G."/>
            <person name="Haridas S."/>
            <person name="Lim J."/>
            <person name="Wang M."/>
            <person name="Labutti K."/>
            <person name="Lipzen A."/>
            <person name="Barry K."/>
            <person name="Grigoriev I.V."/>
        </authorList>
    </citation>
    <scope>NUCLEOTIDE SEQUENCE [LARGE SCALE GENOMIC DNA]</scope>
    <source>
        <strain evidence="3">J235TASD1</strain>
    </source>
</reference>
<organism evidence="2 3">
    <name type="scientific">Microdochium bolleyi</name>
    <dbReference type="NCBI Taxonomy" id="196109"/>
    <lineage>
        <taxon>Eukaryota</taxon>
        <taxon>Fungi</taxon>
        <taxon>Dikarya</taxon>
        <taxon>Ascomycota</taxon>
        <taxon>Pezizomycotina</taxon>
        <taxon>Sordariomycetes</taxon>
        <taxon>Xylariomycetidae</taxon>
        <taxon>Xylariales</taxon>
        <taxon>Microdochiaceae</taxon>
        <taxon>Microdochium</taxon>
    </lineage>
</organism>
<evidence type="ECO:0000313" key="3">
    <source>
        <dbReference type="Proteomes" id="UP000070501"/>
    </source>
</evidence>
<dbReference type="InParanoid" id="A0A136IT38"/>